<evidence type="ECO:0000313" key="2">
    <source>
        <dbReference type="Proteomes" id="UP000677803"/>
    </source>
</evidence>
<name>A0A8S4BH53_9TELE</name>
<dbReference type="Gene3D" id="3.90.175.10">
    <property type="entry name" value="Diphtheria Toxin, domain 1"/>
    <property type="match status" value="1"/>
</dbReference>
<comment type="caution">
    <text evidence="1">The sequence shown here is derived from an EMBL/GenBank/DDBJ whole genome shotgun (WGS) entry which is preliminary data.</text>
</comment>
<protein>
    <submittedName>
        <fullName evidence="1">(Atlantic silverside) hypothetical protein</fullName>
    </submittedName>
</protein>
<accession>A0A8S4BH53</accession>
<sequence>MVDRSVALEALSALANAQVTSVQKQRSYAASPGVGHGGGAQLLIKNLISSILDADETRPTSRCHFQNLRCALGVDVSGAGFHDQNLHHTHQPKCHIIDEEEFFDHPYDYDFTKLRDTETYCRGGEVYERPCGWYRFGLKVLNKYDGNEWLGNSFRSTQSVPGEWPVSYHGTSKKGAEGIIEGFYEPGPGQAYGRGIYSTPYIAVAEGYAHQFTCQKDGKKYKVILQNRINPEYRKKYNNEKYWLIPIKRGLSDEEEEEWVKRAIRPYGLLLKQV</sequence>
<keyword evidence="2" id="KW-1185">Reference proteome</keyword>
<dbReference type="PANTHER" id="PTHR36649">
    <property type="entry name" value="UBIQUITIN-LIKE DOMAIN-CONTAINING PROTEIN"/>
    <property type="match status" value="1"/>
</dbReference>
<evidence type="ECO:0000313" key="1">
    <source>
        <dbReference type="EMBL" id="CAG5946313.1"/>
    </source>
</evidence>
<dbReference type="SUPFAM" id="SSF56399">
    <property type="entry name" value="ADP-ribosylation"/>
    <property type="match status" value="1"/>
</dbReference>
<dbReference type="PANTHER" id="PTHR36649:SF28">
    <property type="entry name" value="UBIQUITIN-LIKE DOMAIN-CONTAINING PROTEIN"/>
    <property type="match status" value="1"/>
</dbReference>
<gene>
    <name evidence="1" type="ORF">MMEN_LOCUS14126</name>
</gene>
<dbReference type="EMBL" id="CAJRST010017779">
    <property type="protein sequence ID" value="CAG5946313.1"/>
    <property type="molecule type" value="Genomic_DNA"/>
</dbReference>
<organism evidence="1 2">
    <name type="scientific">Menidia menidia</name>
    <name type="common">Atlantic silverside</name>
    <dbReference type="NCBI Taxonomy" id="238744"/>
    <lineage>
        <taxon>Eukaryota</taxon>
        <taxon>Metazoa</taxon>
        <taxon>Chordata</taxon>
        <taxon>Craniata</taxon>
        <taxon>Vertebrata</taxon>
        <taxon>Euteleostomi</taxon>
        <taxon>Actinopterygii</taxon>
        <taxon>Neopterygii</taxon>
        <taxon>Teleostei</taxon>
        <taxon>Neoteleostei</taxon>
        <taxon>Acanthomorphata</taxon>
        <taxon>Ovalentaria</taxon>
        <taxon>Atherinomorphae</taxon>
        <taxon>Atheriniformes</taxon>
        <taxon>Atherinopsidae</taxon>
        <taxon>Menidiinae</taxon>
        <taxon>Menidia</taxon>
    </lineage>
</organism>
<dbReference type="Proteomes" id="UP000677803">
    <property type="component" value="Unassembled WGS sequence"/>
</dbReference>
<dbReference type="OrthoDB" id="428577at2759"/>
<proteinExistence type="predicted"/>
<dbReference type="AlphaFoldDB" id="A0A8S4BH53"/>
<reference evidence="1" key="1">
    <citation type="submission" date="2021-05" db="EMBL/GenBank/DDBJ databases">
        <authorList>
            <person name="Tigano A."/>
        </authorList>
    </citation>
    <scope>NUCLEOTIDE SEQUENCE</scope>
</reference>